<dbReference type="PANTHER" id="PTHR23099:SF0">
    <property type="entry name" value="GERM CELL NUCLEAR ACIDIC PROTEIN"/>
    <property type="match status" value="1"/>
</dbReference>
<comment type="caution">
    <text evidence="1">The sequence shown here is derived from an EMBL/GenBank/DDBJ whole genome shotgun (WGS) entry which is preliminary data.</text>
</comment>
<dbReference type="STRING" id="104452.A0A0L7LA34"/>
<dbReference type="PANTHER" id="PTHR23099">
    <property type="entry name" value="TRANSCRIPTIONAL REGULATOR"/>
    <property type="match status" value="1"/>
</dbReference>
<proteinExistence type="predicted"/>
<dbReference type="AlphaFoldDB" id="A0A0L7LA34"/>
<name>A0A0L7LA34_OPEBR</name>
<evidence type="ECO:0000313" key="2">
    <source>
        <dbReference type="Proteomes" id="UP000037510"/>
    </source>
</evidence>
<organism evidence="1 2">
    <name type="scientific">Operophtera brumata</name>
    <name type="common">Winter moth</name>
    <name type="synonym">Phalaena brumata</name>
    <dbReference type="NCBI Taxonomy" id="104452"/>
    <lineage>
        <taxon>Eukaryota</taxon>
        <taxon>Metazoa</taxon>
        <taxon>Ecdysozoa</taxon>
        <taxon>Arthropoda</taxon>
        <taxon>Hexapoda</taxon>
        <taxon>Insecta</taxon>
        <taxon>Pterygota</taxon>
        <taxon>Neoptera</taxon>
        <taxon>Endopterygota</taxon>
        <taxon>Lepidoptera</taxon>
        <taxon>Glossata</taxon>
        <taxon>Ditrysia</taxon>
        <taxon>Geometroidea</taxon>
        <taxon>Geometridae</taxon>
        <taxon>Larentiinae</taxon>
        <taxon>Operophtera</taxon>
    </lineage>
</organism>
<dbReference type="EMBL" id="JTDY01002012">
    <property type="protein sequence ID" value="KOB72327.1"/>
    <property type="molecule type" value="Genomic_DNA"/>
</dbReference>
<reference evidence="1 2" key="1">
    <citation type="journal article" date="2015" name="Genome Biol. Evol.">
        <title>The genome of winter moth (Operophtera brumata) provides a genomic perspective on sexual dimorphism and phenology.</title>
        <authorList>
            <person name="Derks M.F."/>
            <person name="Smit S."/>
            <person name="Salis L."/>
            <person name="Schijlen E."/>
            <person name="Bossers A."/>
            <person name="Mateman C."/>
            <person name="Pijl A.S."/>
            <person name="de Ridder D."/>
            <person name="Groenen M.A."/>
            <person name="Visser M.E."/>
            <person name="Megens H.J."/>
        </authorList>
    </citation>
    <scope>NUCLEOTIDE SEQUENCE [LARGE SCALE GENOMIC DNA]</scope>
    <source>
        <strain evidence="1">WM2013NL</strain>
        <tissue evidence="1">Head and thorax</tissue>
    </source>
</reference>
<evidence type="ECO:0000313" key="1">
    <source>
        <dbReference type="EMBL" id="KOB72327.1"/>
    </source>
</evidence>
<sequence length="440" mass="49961">MPYAKSDSKKTQCSQRNRYLKLSLKKNKIQLEDEPKLDRSSDIIELDDSFDRLQSEFHASVSFNCSKEVKSPTFNKESKPSIGGWSPAQHIICATPRHDPIPTTPKDTANESYEKCSINKIQQSQKKLLSDLYGETWKSIPSLFKTLSKKFDNFDGVSKKLQFDEDEKDNNIRHELKRNKELYLTSSDLKRYETNFGDSEKKSKKKLFTEKVPSTPDIRERVKSRNVNSTTKKTKIKGMSVTELVKTMNVIENDNITNDGVRSKLTDDGVRNKLKDGIRSEFTERTKKAIQYRDNYKTLREQLTRRLYQEFNRAIFDDALDADMPVLWDGKLRSTAGSGRAAAATGHLSARAVPRGHLARGRGAQGGARPFVEEMVRLFAAAKGHLSARAVPRGHLARGRRAQGGARPFVEEMRLRDTLVHELCHAATWLVDAELRASVP</sequence>
<keyword evidence="2" id="KW-1185">Reference proteome</keyword>
<accession>A0A0L7LA34</accession>
<dbReference type="Proteomes" id="UP000037510">
    <property type="component" value="Unassembled WGS sequence"/>
</dbReference>
<dbReference type="GO" id="GO:0005634">
    <property type="term" value="C:nucleus"/>
    <property type="evidence" value="ECO:0007669"/>
    <property type="project" value="TreeGrafter"/>
</dbReference>
<protein>
    <submittedName>
        <fullName evidence="1">Uncharacterized protein</fullName>
    </submittedName>
</protein>
<gene>
    <name evidence="1" type="ORF">OBRU01_12471</name>
</gene>